<name>A0ABS2GF03_9FIRM</name>
<dbReference type="RefSeq" id="WP_205087180.1">
    <property type="nucleotide sequence ID" value="NZ_JACJLA010000001.1"/>
</dbReference>
<dbReference type="Proteomes" id="UP000707138">
    <property type="component" value="Unassembled WGS sequence"/>
</dbReference>
<evidence type="ECO:0000313" key="2">
    <source>
        <dbReference type="Proteomes" id="UP000707138"/>
    </source>
</evidence>
<evidence type="ECO:0008006" key="3">
    <source>
        <dbReference type="Google" id="ProtNLM"/>
    </source>
</evidence>
<keyword evidence="2" id="KW-1185">Reference proteome</keyword>
<accession>A0ABS2GF03</accession>
<sequence length="45" mass="5397">MLVDLMELMDECLRGENVTKAEAKELDQEFNCQPKKKKRREKNEQ</sequence>
<proteinExistence type="predicted"/>
<gene>
    <name evidence="1" type="ORF">H6A01_00790</name>
</gene>
<reference evidence="1 2" key="1">
    <citation type="journal article" date="2021" name="Sci. Rep.">
        <title>The distribution of antibiotic resistance genes in chicken gut microbiota commensals.</title>
        <authorList>
            <person name="Juricova H."/>
            <person name="Matiasovicova J."/>
            <person name="Kubasova T."/>
            <person name="Cejkova D."/>
            <person name="Rychlik I."/>
        </authorList>
    </citation>
    <scope>NUCLEOTIDE SEQUENCE [LARGE SCALE GENOMIC DNA]</scope>
    <source>
        <strain evidence="1 2">An537</strain>
    </source>
</reference>
<protein>
    <recommendedName>
        <fullName evidence="3">Complexin-2</fullName>
    </recommendedName>
</protein>
<dbReference type="EMBL" id="JACJLA010000001">
    <property type="protein sequence ID" value="MBM6911862.1"/>
    <property type="molecule type" value="Genomic_DNA"/>
</dbReference>
<evidence type="ECO:0000313" key="1">
    <source>
        <dbReference type="EMBL" id="MBM6911862.1"/>
    </source>
</evidence>
<organism evidence="1 2">
    <name type="scientific">Veillonella magna</name>
    <dbReference type="NCBI Taxonomy" id="464322"/>
    <lineage>
        <taxon>Bacteria</taxon>
        <taxon>Bacillati</taxon>
        <taxon>Bacillota</taxon>
        <taxon>Negativicutes</taxon>
        <taxon>Veillonellales</taxon>
        <taxon>Veillonellaceae</taxon>
        <taxon>Veillonella</taxon>
    </lineage>
</organism>
<comment type="caution">
    <text evidence="1">The sequence shown here is derived from an EMBL/GenBank/DDBJ whole genome shotgun (WGS) entry which is preliminary data.</text>
</comment>